<evidence type="ECO:0000313" key="2">
    <source>
        <dbReference type="Proteomes" id="UP000675881"/>
    </source>
</evidence>
<protein>
    <submittedName>
        <fullName evidence="1">(salmon louse) hypothetical protein</fullName>
    </submittedName>
</protein>
<dbReference type="AlphaFoldDB" id="A0A7R8GZB6"/>
<organism evidence="1 2">
    <name type="scientific">Lepeophtheirus salmonis</name>
    <name type="common">Salmon louse</name>
    <name type="synonym">Caligus salmonis</name>
    <dbReference type="NCBI Taxonomy" id="72036"/>
    <lineage>
        <taxon>Eukaryota</taxon>
        <taxon>Metazoa</taxon>
        <taxon>Ecdysozoa</taxon>
        <taxon>Arthropoda</taxon>
        <taxon>Crustacea</taxon>
        <taxon>Multicrustacea</taxon>
        <taxon>Hexanauplia</taxon>
        <taxon>Copepoda</taxon>
        <taxon>Siphonostomatoida</taxon>
        <taxon>Caligidae</taxon>
        <taxon>Lepeophtheirus</taxon>
    </lineage>
</organism>
<name>A0A7R8GZB6_LEPSM</name>
<gene>
    <name evidence="1" type="ORF">LSAA_552</name>
</gene>
<evidence type="ECO:0000313" key="1">
    <source>
        <dbReference type="EMBL" id="CAF2751178.1"/>
    </source>
</evidence>
<dbReference type="Proteomes" id="UP000675881">
    <property type="component" value="Chromosome 1"/>
</dbReference>
<keyword evidence="2" id="KW-1185">Reference proteome</keyword>
<dbReference type="EMBL" id="HG994580">
    <property type="protein sequence ID" value="CAF2751178.1"/>
    <property type="molecule type" value="Genomic_DNA"/>
</dbReference>
<reference evidence="1" key="1">
    <citation type="submission" date="2021-02" db="EMBL/GenBank/DDBJ databases">
        <authorList>
            <person name="Bekaert M."/>
        </authorList>
    </citation>
    <scope>NUCLEOTIDE SEQUENCE</scope>
    <source>
        <strain evidence="1">IoA-00</strain>
    </source>
</reference>
<proteinExistence type="predicted"/>
<sequence>MSGVDVDAFQVERTLLNELENIFVREVSEDPQALQLFNGFALQGIRRILLGESDLVKEEHILSQCIKARTSDQYGRYLERTLEYKYQTVQELVTRKEEVEPEPPTSLQIHEVQDTLEECTTETDKEERTRIESKKETLLTKARVIKSLLNSNSYLINNN</sequence>
<accession>A0A7R8GZB6</accession>